<protein>
    <recommendedName>
        <fullName evidence="3">HPt domain-containing protein</fullName>
    </recommendedName>
</protein>
<organism evidence="4">
    <name type="scientific">Pseudomonas fluorescens</name>
    <dbReference type="NCBI Taxonomy" id="294"/>
    <lineage>
        <taxon>Bacteria</taxon>
        <taxon>Pseudomonadati</taxon>
        <taxon>Pseudomonadota</taxon>
        <taxon>Gammaproteobacteria</taxon>
        <taxon>Pseudomonadales</taxon>
        <taxon>Pseudomonadaceae</taxon>
        <taxon>Pseudomonas</taxon>
    </lineage>
</organism>
<dbReference type="Gene3D" id="1.20.120.160">
    <property type="entry name" value="HPT domain"/>
    <property type="match status" value="1"/>
</dbReference>
<evidence type="ECO:0000256" key="1">
    <source>
        <dbReference type="ARBA" id="ARBA00023012"/>
    </source>
</evidence>
<dbReference type="GO" id="GO:0004672">
    <property type="term" value="F:protein kinase activity"/>
    <property type="evidence" value="ECO:0007669"/>
    <property type="project" value="UniProtKB-ARBA"/>
</dbReference>
<gene>
    <name evidence="4" type="ORF">PS652_05494</name>
</gene>
<dbReference type="InterPro" id="IPR036641">
    <property type="entry name" value="HPT_dom_sf"/>
</dbReference>
<sequence>MRPLFISTMRDDLQLIHCALEQSDGRIVAQRLHSIAGALGAVQAINLAERCTALECRLAGGVVDASLHLEVQQILTRLAAVVDALE</sequence>
<reference evidence="4" key="1">
    <citation type="submission" date="2019-09" db="EMBL/GenBank/DDBJ databases">
        <authorList>
            <person name="Chandra G."/>
            <person name="Truman W A."/>
        </authorList>
    </citation>
    <scope>NUCLEOTIDE SEQUENCE [LARGE SCALE GENOMIC DNA]</scope>
    <source>
        <strain evidence="4">PS652</strain>
    </source>
</reference>
<dbReference type="EMBL" id="CABVHG010000065">
    <property type="protein sequence ID" value="VVN42024.1"/>
    <property type="molecule type" value="Genomic_DNA"/>
</dbReference>
<keyword evidence="2" id="KW-0597">Phosphoprotein</keyword>
<dbReference type="InterPro" id="IPR008207">
    <property type="entry name" value="Sig_transdc_His_kin_Hpt_dom"/>
</dbReference>
<dbReference type="AlphaFoldDB" id="A0A5E6XML4"/>
<keyword evidence="1" id="KW-0902">Two-component regulatory system</keyword>
<evidence type="ECO:0000256" key="2">
    <source>
        <dbReference type="PROSITE-ProRule" id="PRU00110"/>
    </source>
</evidence>
<feature type="domain" description="HPt" evidence="3">
    <location>
        <begin position="1"/>
        <end position="86"/>
    </location>
</feature>
<dbReference type="PROSITE" id="PS50894">
    <property type="entry name" value="HPT"/>
    <property type="match status" value="1"/>
</dbReference>
<name>A0A5E6XML4_PSEFL</name>
<feature type="modified residue" description="Phosphohistidine" evidence="2">
    <location>
        <position position="33"/>
    </location>
</feature>
<proteinExistence type="predicted"/>
<dbReference type="SUPFAM" id="SSF47226">
    <property type="entry name" value="Histidine-containing phosphotransfer domain, HPT domain"/>
    <property type="match status" value="1"/>
</dbReference>
<accession>A0A5E6XML4</accession>
<dbReference type="GO" id="GO:0000160">
    <property type="term" value="P:phosphorelay signal transduction system"/>
    <property type="evidence" value="ECO:0007669"/>
    <property type="project" value="UniProtKB-KW"/>
</dbReference>
<evidence type="ECO:0000313" key="4">
    <source>
        <dbReference type="EMBL" id="VVN42024.1"/>
    </source>
</evidence>
<dbReference type="Pfam" id="PF01627">
    <property type="entry name" value="Hpt"/>
    <property type="match status" value="1"/>
</dbReference>
<evidence type="ECO:0000259" key="3">
    <source>
        <dbReference type="PROSITE" id="PS50894"/>
    </source>
</evidence>